<protein>
    <recommendedName>
        <fullName evidence="3">DegV family protein</fullName>
    </recommendedName>
</protein>
<dbReference type="InterPro" id="IPR003797">
    <property type="entry name" value="DegV"/>
</dbReference>
<sequence>MPVQIVTDSASDISLEEAAQLNIKIVPLSIRFGEQEFTDLADISVTEFYQRMEASDLLPATAAPSPGAFESAFRKCHEEGASEVVCINLSIALSATGQAAQLAAEGVKDLIEVTCVDSMSITGGLGTIIRKAAEAA</sequence>
<evidence type="ECO:0008006" key="3">
    <source>
        <dbReference type="Google" id="ProtNLM"/>
    </source>
</evidence>
<evidence type="ECO:0000313" key="2">
    <source>
        <dbReference type="EMBL" id="SVC90318.1"/>
    </source>
</evidence>
<accession>A0A382QZQ8</accession>
<dbReference type="SUPFAM" id="SSF82549">
    <property type="entry name" value="DAK1/DegV-like"/>
    <property type="match status" value="1"/>
</dbReference>
<reference evidence="2" key="1">
    <citation type="submission" date="2018-05" db="EMBL/GenBank/DDBJ databases">
        <authorList>
            <person name="Lanie J.A."/>
            <person name="Ng W.-L."/>
            <person name="Kazmierczak K.M."/>
            <person name="Andrzejewski T.M."/>
            <person name="Davidsen T.M."/>
            <person name="Wayne K.J."/>
            <person name="Tettelin H."/>
            <person name="Glass J.I."/>
            <person name="Rusch D."/>
            <person name="Podicherti R."/>
            <person name="Tsui H.-C.T."/>
            <person name="Winkler M.E."/>
        </authorList>
    </citation>
    <scope>NUCLEOTIDE SEQUENCE</scope>
</reference>
<evidence type="ECO:0000256" key="1">
    <source>
        <dbReference type="ARBA" id="ARBA00023121"/>
    </source>
</evidence>
<dbReference type="NCBIfam" id="TIGR00762">
    <property type="entry name" value="DegV"/>
    <property type="match status" value="1"/>
</dbReference>
<dbReference type="PANTHER" id="PTHR33434">
    <property type="entry name" value="DEGV DOMAIN-CONTAINING PROTEIN DR_1986-RELATED"/>
    <property type="match status" value="1"/>
</dbReference>
<feature type="non-terminal residue" evidence="2">
    <location>
        <position position="136"/>
    </location>
</feature>
<name>A0A382QZQ8_9ZZZZ</name>
<dbReference type="Gene3D" id="3.40.50.10170">
    <property type="match status" value="1"/>
</dbReference>
<dbReference type="PANTHER" id="PTHR33434:SF2">
    <property type="entry name" value="FATTY ACID-BINDING PROTEIN TM_1468"/>
    <property type="match status" value="1"/>
</dbReference>
<keyword evidence="1" id="KW-0446">Lipid-binding</keyword>
<dbReference type="Pfam" id="PF02645">
    <property type="entry name" value="DegV"/>
    <property type="match status" value="1"/>
</dbReference>
<dbReference type="InterPro" id="IPR050270">
    <property type="entry name" value="DegV_domain_contain"/>
</dbReference>
<organism evidence="2">
    <name type="scientific">marine metagenome</name>
    <dbReference type="NCBI Taxonomy" id="408172"/>
    <lineage>
        <taxon>unclassified sequences</taxon>
        <taxon>metagenomes</taxon>
        <taxon>ecological metagenomes</taxon>
    </lineage>
</organism>
<dbReference type="AlphaFoldDB" id="A0A382QZQ8"/>
<proteinExistence type="predicted"/>
<dbReference type="PROSITE" id="PS51482">
    <property type="entry name" value="DEGV"/>
    <property type="match status" value="1"/>
</dbReference>
<dbReference type="GO" id="GO:0008289">
    <property type="term" value="F:lipid binding"/>
    <property type="evidence" value="ECO:0007669"/>
    <property type="project" value="UniProtKB-KW"/>
</dbReference>
<dbReference type="EMBL" id="UINC01117704">
    <property type="protein sequence ID" value="SVC90318.1"/>
    <property type="molecule type" value="Genomic_DNA"/>
</dbReference>
<gene>
    <name evidence="2" type="ORF">METZ01_LOCUS343172</name>
</gene>